<evidence type="ECO:0000259" key="6">
    <source>
        <dbReference type="Pfam" id="PF00441"/>
    </source>
</evidence>
<accession>A0A3E0GV22</accession>
<gene>
    <name evidence="8" type="ORF">BCF44_12646</name>
</gene>
<keyword evidence="3 5" id="KW-0285">Flavoprotein</keyword>
<protein>
    <submittedName>
        <fullName evidence="8">Alkylation response protein AidB-like acyl-CoA dehydrogenase</fullName>
    </submittedName>
</protein>
<name>A0A3E0GV22_9PSEU</name>
<keyword evidence="9" id="KW-1185">Reference proteome</keyword>
<dbReference type="EMBL" id="QUNO01000026">
    <property type="protein sequence ID" value="REH28604.1"/>
    <property type="molecule type" value="Genomic_DNA"/>
</dbReference>
<dbReference type="InterPro" id="IPR006091">
    <property type="entry name" value="Acyl-CoA_Oxase/DH_mid-dom"/>
</dbReference>
<dbReference type="Gene3D" id="1.10.540.10">
    <property type="entry name" value="Acyl-CoA dehydrogenase/oxidase, N-terminal domain"/>
    <property type="match status" value="1"/>
</dbReference>
<dbReference type="SUPFAM" id="SSF47203">
    <property type="entry name" value="Acyl-CoA dehydrogenase C-terminal domain-like"/>
    <property type="match status" value="1"/>
</dbReference>
<evidence type="ECO:0000256" key="1">
    <source>
        <dbReference type="ARBA" id="ARBA00001974"/>
    </source>
</evidence>
<dbReference type="SUPFAM" id="SSF56645">
    <property type="entry name" value="Acyl-CoA dehydrogenase NM domain-like"/>
    <property type="match status" value="1"/>
</dbReference>
<evidence type="ECO:0000256" key="3">
    <source>
        <dbReference type="ARBA" id="ARBA00022630"/>
    </source>
</evidence>
<dbReference type="PANTHER" id="PTHR43884:SF19">
    <property type="entry name" value="ACYL-COA DEHYDROGENASE FADE4-RELATED"/>
    <property type="match status" value="1"/>
</dbReference>
<comment type="caution">
    <text evidence="8">The sequence shown here is derived from an EMBL/GenBank/DDBJ whole genome shotgun (WGS) entry which is preliminary data.</text>
</comment>
<dbReference type="GO" id="GO:0003995">
    <property type="term" value="F:acyl-CoA dehydrogenase activity"/>
    <property type="evidence" value="ECO:0007669"/>
    <property type="project" value="TreeGrafter"/>
</dbReference>
<dbReference type="Proteomes" id="UP000256269">
    <property type="component" value="Unassembled WGS sequence"/>
</dbReference>
<keyword evidence="4 5" id="KW-0274">FAD</keyword>
<dbReference type="OrthoDB" id="3666321at2"/>
<dbReference type="Gene3D" id="2.40.110.10">
    <property type="entry name" value="Butyryl-CoA Dehydrogenase, subunit A, domain 2"/>
    <property type="match status" value="1"/>
</dbReference>
<dbReference type="PANTHER" id="PTHR43884">
    <property type="entry name" value="ACYL-COA DEHYDROGENASE"/>
    <property type="match status" value="1"/>
</dbReference>
<dbReference type="RefSeq" id="WP_116181392.1">
    <property type="nucleotide sequence ID" value="NZ_CP144375.1"/>
</dbReference>
<reference evidence="8 9" key="1">
    <citation type="submission" date="2018-08" db="EMBL/GenBank/DDBJ databases">
        <title>Genomic Encyclopedia of Archaeal and Bacterial Type Strains, Phase II (KMG-II): from individual species to whole genera.</title>
        <authorList>
            <person name="Goeker M."/>
        </authorList>
    </citation>
    <scope>NUCLEOTIDE SEQUENCE [LARGE SCALE GENOMIC DNA]</scope>
    <source>
        <strain evidence="8 9">DSM 45791</strain>
    </source>
</reference>
<proteinExistence type="inferred from homology"/>
<dbReference type="InterPro" id="IPR036250">
    <property type="entry name" value="AcylCo_DH-like_C"/>
</dbReference>
<dbReference type="InterPro" id="IPR037069">
    <property type="entry name" value="AcylCoA_DH/ox_N_sf"/>
</dbReference>
<evidence type="ECO:0000256" key="4">
    <source>
        <dbReference type="ARBA" id="ARBA00022827"/>
    </source>
</evidence>
<evidence type="ECO:0000313" key="9">
    <source>
        <dbReference type="Proteomes" id="UP000256269"/>
    </source>
</evidence>
<evidence type="ECO:0000256" key="2">
    <source>
        <dbReference type="ARBA" id="ARBA00009347"/>
    </source>
</evidence>
<sequence length="589" mass="62771">MAVESAQAQRRQRSRVAELERLLAELAREGGPFSSGYNARLDRQEAYPAEAFRILDEFGMASNYVPTRLGGRLDSVPELIQLFRVVSRHDLSVIVAYGKTILGAAPTWVAGRPDQARWLAGEVLSSTMVTWALTERHHGADLLSGELTATRSADGWRLDGTKWLINNGTRAPLVCLLARTSAEGGSRGFSLFLVDKRELPPSAYSHLPKERTHGVRGVDISGMTFHGAHIPPGALIGDVGAGIEIVLKTMQLTRIVAVSLSLGAADHALRLAGSFLRRRRLYGRGLAELPAVRTTLGEVAASALLSEVVAMVAARGVHTISTEMSVITSITKALVPTLGDELLRQVGELLGARGVLLDVFADGAFEKLSRDHRIVAIFDGSTVVNRNALINQFPLLARAYHSGRWDSAGVAGAASLTGPLPDLDLSALTLLSRTGCSMVQSVPDAVAQIGRQTARGKLPAYVARQAADFARTVDAVLAEVTSYVPSSREVPDSAFTLAARYELCFAGAACMRVWLHSEQAAVAGGTAGALWRDGTWLSACLARVLTLLGAAPEGAGDHAYDRLADVVLAVPEDHVLSLVPDDFCLGSRA</sequence>
<dbReference type="Pfam" id="PF02770">
    <property type="entry name" value="Acyl-CoA_dh_M"/>
    <property type="match status" value="1"/>
</dbReference>
<dbReference type="CDD" id="cd00567">
    <property type="entry name" value="ACAD"/>
    <property type="match status" value="1"/>
</dbReference>
<feature type="domain" description="Acyl-CoA oxidase/dehydrogenase middle" evidence="7">
    <location>
        <begin position="132"/>
        <end position="226"/>
    </location>
</feature>
<dbReference type="AlphaFoldDB" id="A0A3E0GV22"/>
<comment type="cofactor">
    <cofactor evidence="1 5">
        <name>FAD</name>
        <dbReference type="ChEBI" id="CHEBI:57692"/>
    </cofactor>
</comment>
<organism evidence="8 9">
    <name type="scientific">Kutzneria buriramensis</name>
    <dbReference type="NCBI Taxonomy" id="1045776"/>
    <lineage>
        <taxon>Bacteria</taxon>
        <taxon>Bacillati</taxon>
        <taxon>Actinomycetota</taxon>
        <taxon>Actinomycetes</taxon>
        <taxon>Pseudonocardiales</taxon>
        <taxon>Pseudonocardiaceae</taxon>
        <taxon>Kutzneria</taxon>
    </lineage>
</organism>
<feature type="domain" description="Acyl-CoA dehydrogenase/oxidase C-terminal" evidence="6">
    <location>
        <begin position="240"/>
        <end position="389"/>
    </location>
</feature>
<dbReference type="Gene3D" id="1.20.140.10">
    <property type="entry name" value="Butyryl-CoA Dehydrogenase, subunit A, domain 3"/>
    <property type="match status" value="1"/>
</dbReference>
<dbReference type="Pfam" id="PF00441">
    <property type="entry name" value="Acyl-CoA_dh_1"/>
    <property type="match status" value="1"/>
</dbReference>
<dbReference type="InterPro" id="IPR009100">
    <property type="entry name" value="AcylCoA_DH/oxidase_NM_dom_sf"/>
</dbReference>
<evidence type="ECO:0000313" key="8">
    <source>
        <dbReference type="EMBL" id="REH28604.1"/>
    </source>
</evidence>
<evidence type="ECO:0000259" key="7">
    <source>
        <dbReference type="Pfam" id="PF02770"/>
    </source>
</evidence>
<keyword evidence="5" id="KW-0560">Oxidoreductase</keyword>
<dbReference type="GO" id="GO:0050660">
    <property type="term" value="F:flavin adenine dinucleotide binding"/>
    <property type="evidence" value="ECO:0007669"/>
    <property type="project" value="InterPro"/>
</dbReference>
<evidence type="ECO:0000256" key="5">
    <source>
        <dbReference type="RuleBase" id="RU362125"/>
    </source>
</evidence>
<dbReference type="GO" id="GO:0005886">
    <property type="term" value="C:plasma membrane"/>
    <property type="evidence" value="ECO:0007669"/>
    <property type="project" value="TreeGrafter"/>
</dbReference>
<dbReference type="InterPro" id="IPR009075">
    <property type="entry name" value="AcylCo_DH/oxidase_C"/>
</dbReference>
<dbReference type="InterPro" id="IPR046373">
    <property type="entry name" value="Acyl-CoA_Oxase/DH_mid-dom_sf"/>
</dbReference>
<comment type="similarity">
    <text evidence="2 5">Belongs to the acyl-CoA dehydrogenase family.</text>
</comment>